<accession>A0A1B4G6A5</accession>
<keyword evidence="5 6" id="KW-0472">Membrane</keyword>
<feature type="transmembrane region" description="Helical" evidence="6">
    <location>
        <begin position="5"/>
        <end position="24"/>
    </location>
</feature>
<evidence type="ECO:0000259" key="7">
    <source>
        <dbReference type="Pfam" id="PF00482"/>
    </source>
</evidence>
<gene>
    <name evidence="8" type="ORF">WS71_30805</name>
</gene>
<feature type="transmembrane region" description="Helical" evidence="6">
    <location>
        <begin position="263"/>
        <end position="282"/>
    </location>
</feature>
<dbReference type="Proteomes" id="UP000067711">
    <property type="component" value="Chromosome 1"/>
</dbReference>
<dbReference type="InterPro" id="IPR018076">
    <property type="entry name" value="T2SS_GspF_dom"/>
</dbReference>
<evidence type="ECO:0000313" key="8">
    <source>
        <dbReference type="EMBL" id="AOJ11451.1"/>
    </source>
</evidence>
<keyword evidence="2" id="KW-1003">Cell membrane</keyword>
<dbReference type="RefSeq" id="WP_066495718.1">
    <property type="nucleotide sequence ID" value="NZ_CP013389.1"/>
</dbReference>
<feature type="transmembrane region" description="Helical" evidence="6">
    <location>
        <begin position="294"/>
        <end position="314"/>
    </location>
</feature>
<organism evidence="8 9">
    <name type="scientific">Burkholderia mayonis</name>
    <dbReference type="NCBI Taxonomy" id="1385591"/>
    <lineage>
        <taxon>Bacteria</taxon>
        <taxon>Pseudomonadati</taxon>
        <taxon>Pseudomonadota</taxon>
        <taxon>Betaproteobacteria</taxon>
        <taxon>Burkholderiales</taxon>
        <taxon>Burkholderiaceae</taxon>
        <taxon>Burkholderia</taxon>
        <taxon>pseudomallei group</taxon>
    </lineage>
</organism>
<evidence type="ECO:0000256" key="1">
    <source>
        <dbReference type="ARBA" id="ARBA00004651"/>
    </source>
</evidence>
<evidence type="ECO:0000256" key="4">
    <source>
        <dbReference type="ARBA" id="ARBA00022989"/>
    </source>
</evidence>
<dbReference type="PANTHER" id="PTHR35007">
    <property type="entry name" value="INTEGRAL MEMBRANE PROTEIN-RELATED"/>
    <property type="match status" value="1"/>
</dbReference>
<dbReference type="EMBL" id="CP013389">
    <property type="protein sequence ID" value="AOJ11451.1"/>
    <property type="molecule type" value="Genomic_DNA"/>
</dbReference>
<evidence type="ECO:0000256" key="3">
    <source>
        <dbReference type="ARBA" id="ARBA00022692"/>
    </source>
</evidence>
<dbReference type="AlphaFoldDB" id="A0A1B4G6A5"/>
<name>A0A1B4G6A5_9BURK</name>
<dbReference type="InterPro" id="IPR042094">
    <property type="entry name" value="T2SS_GspF_sf"/>
</dbReference>
<reference evidence="8 9" key="1">
    <citation type="submission" date="2015-12" db="EMBL/GenBank/DDBJ databases">
        <title>Diversity of Burkholderia near neighbor genomes.</title>
        <authorList>
            <person name="Sahl J."/>
            <person name="Wagner D."/>
            <person name="Keim P."/>
        </authorList>
    </citation>
    <scope>NUCLEOTIDE SEQUENCE [LARGE SCALE GENOMIC DNA]</scope>
    <source>
        <strain evidence="8 9">BDU8</strain>
    </source>
</reference>
<feature type="transmembrane region" description="Helical" evidence="6">
    <location>
        <begin position="122"/>
        <end position="140"/>
    </location>
</feature>
<proteinExistence type="predicted"/>
<protein>
    <submittedName>
        <fullName evidence="8">Pilus assembly protein</fullName>
    </submittedName>
</protein>
<keyword evidence="3 6" id="KW-0812">Transmembrane</keyword>
<evidence type="ECO:0000256" key="2">
    <source>
        <dbReference type="ARBA" id="ARBA00022475"/>
    </source>
</evidence>
<dbReference type="Pfam" id="PF00482">
    <property type="entry name" value="T2SSF"/>
    <property type="match status" value="1"/>
</dbReference>
<dbReference type="GO" id="GO:0005886">
    <property type="term" value="C:plasma membrane"/>
    <property type="evidence" value="ECO:0007669"/>
    <property type="project" value="UniProtKB-SubCell"/>
</dbReference>
<feature type="domain" description="Type II secretion system protein GspF" evidence="7">
    <location>
        <begin position="156"/>
        <end position="279"/>
    </location>
</feature>
<feature type="transmembrane region" description="Helical" evidence="6">
    <location>
        <begin position="92"/>
        <end position="110"/>
    </location>
</feature>
<dbReference type="Gene3D" id="1.20.81.30">
    <property type="entry name" value="Type II secretion system (T2SS), domain F"/>
    <property type="match status" value="1"/>
</dbReference>
<sequence length="324" mass="35566">MTANIFAACAFFVILAIGLVLSSLRDRARNAPARRINERLRRILPSEGGNAGVARSESGTALFNLEQRRGRLRSWFRQYADRVRTASGRSGLRIIGASAVAGVAAAVLAIELFEPPGAMRPLIYLGLPLFAVRLGYRALIMRFRARFLEALPDTIDLIVRSARAGIPVTQAISNAGDGAVEPVRSTFRVMGDSLRLGMDLKDVLNQAAERLLIADFSLFTVYLLLQRETGGSLGETLDELSAIIRTRRDIRLKSRALTAEGRITTNIISVMPFLIIGVLYVVNRPYVELLFTTNPGHTMLTTAAVMLMIGLVLIRKLSKLDTSR</sequence>
<evidence type="ECO:0000256" key="6">
    <source>
        <dbReference type="SAM" id="Phobius"/>
    </source>
</evidence>
<comment type="subcellular location">
    <subcellularLocation>
        <location evidence="1">Cell membrane</location>
        <topology evidence="1">Multi-pass membrane protein</topology>
    </subcellularLocation>
</comment>
<evidence type="ECO:0000313" key="9">
    <source>
        <dbReference type="Proteomes" id="UP000067711"/>
    </source>
</evidence>
<evidence type="ECO:0000256" key="5">
    <source>
        <dbReference type="ARBA" id="ARBA00023136"/>
    </source>
</evidence>
<dbReference type="PANTHER" id="PTHR35007:SF1">
    <property type="entry name" value="PILUS ASSEMBLY PROTEIN"/>
    <property type="match status" value="1"/>
</dbReference>
<keyword evidence="4 6" id="KW-1133">Transmembrane helix</keyword>